<evidence type="ECO:0008006" key="10">
    <source>
        <dbReference type="Google" id="ProtNLM"/>
    </source>
</evidence>
<sequence length="184" mass="21664">MTSLPFSDHEVSVYYQQQAENMFKETLSSLEMVEVHPDVLKLLHKSDVYNETNSRKRGSRDTDVDIGYQKSKQAKNTTTQGIDDSRYSLEGSIHDMDKYEIILSYLRHQELTLDELMSRTILNQWAINNDYVSNGLEMVDMKIEKQIKEIEQINKYREQSQNKFANAEKMMTTDWHDSLRNNLK</sequence>
<keyword evidence="4" id="KW-0508">mRNA splicing</keyword>
<dbReference type="OrthoDB" id="4059443at2759"/>
<dbReference type="FunCoup" id="A7TKU5">
    <property type="interactions" value="168"/>
</dbReference>
<dbReference type="GO" id="GO:0006397">
    <property type="term" value="P:mRNA processing"/>
    <property type="evidence" value="ECO:0007669"/>
    <property type="project" value="UniProtKB-KW"/>
</dbReference>
<dbReference type="EMBL" id="DS480410">
    <property type="protein sequence ID" value="EDO17100.1"/>
    <property type="molecule type" value="Genomic_DNA"/>
</dbReference>
<feature type="region of interest" description="Disordered" evidence="7">
    <location>
        <begin position="51"/>
        <end position="83"/>
    </location>
</feature>
<keyword evidence="6" id="KW-0175">Coiled coil</keyword>
<dbReference type="Proteomes" id="UP000000267">
    <property type="component" value="Unassembled WGS sequence"/>
</dbReference>
<dbReference type="Pfam" id="PF05700">
    <property type="entry name" value="BCAS2"/>
    <property type="match status" value="1"/>
</dbReference>
<evidence type="ECO:0000256" key="1">
    <source>
        <dbReference type="ARBA" id="ARBA00004123"/>
    </source>
</evidence>
<evidence type="ECO:0000313" key="8">
    <source>
        <dbReference type="EMBL" id="EDO17100.1"/>
    </source>
</evidence>
<evidence type="ECO:0000256" key="5">
    <source>
        <dbReference type="ARBA" id="ARBA00023242"/>
    </source>
</evidence>
<evidence type="ECO:0000256" key="7">
    <source>
        <dbReference type="SAM" id="MobiDB-lite"/>
    </source>
</evidence>
<gene>
    <name evidence="8" type="ORF">Kpol_1025p20</name>
</gene>
<evidence type="ECO:0000256" key="4">
    <source>
        <dbReference type="ARBA" id="ARBA00023187"/>
    </source>
</evidence>
<name>A7TKU5_VANPO</name>
<protein>
    <recommendedName>
        <fullName evidence="10">Pre-mRNA-splicing factor SPF27</fullName>
    </recommendedName>
</protein>
<dbReference type="GO" id="GO:0008380">
    <property type="term" value="P:RNA splicing"/>
    <property type="evidence" value="ECO:0007669"/>
    <property type="project" value="UniProtKB-KW"/>
</dbReference>
<feature type="compositionally biased region" description="Polar residues" evidence="7">
    <location>
        <begin position="70"/>
        <end position="82"/>
    </location>
</feature>
<proteinExistence type="predicted"/>
<dbReference type="STRING" id="436907.A7TKU5"/>
<dbReference type="HOGENOM" id="CLU_119596_0_0_1"/>
<dbReference type="AlphaFoldDB" id="A7TKU5"/>
<dbReference type="RefSeq" id="XP_001644958.1">
    <property type="nucleotide sequence ID" value="XM_001644908.1"/>
</dbReference>
<dbReference type="InterPro" id="IPR008409">
    <property type="entry name" value="SPF27"/>
</dbReference>
<keyword evidence="3" id="KW-0747">Spliceosome</keyword>
<dbReference type="eggNOG" id="ENOG502S9WN">
    <property type="taxonomic scope" value="Eukaryota"/>
</dbReference>
<accession>A7TKU5</accession>
<dbReference type="PhylomeDB" id="A7TKU5"/>
<dbReference type="KEGG" id="vpo:Kpol_1025p20"/>
<reference evidence="8 9" key="1">
    <citation type="journal article" date="2007" name="Proc. Natl. Acad. Sci. U.S.A.">
        <title>Independent sorting-out of thousands of duplicated gene pairs in two yeast species descended from a whole-genome duplication.</title>
        <authorList>
            <person name="Scannell D.R."/>
            <person name="Frank A.C."/>
            <person name="Conant G.C."/>
            <person name="Byrne K.P."/>
            <person name="Woolfit M."/>
            <person name="Wolfe K.H."/>
        </authorList>
    </citation>
    <scope>NUCLEOTIDE SEQUENCE [LARGE SCALE GENOMIC DNA]</scope>
    <source>
        <strain evidence="9">ATCC 22028 / DSM 70294 / BCRC 21397 / CBS 2163 / NBRC 10782 / NRRL Y-8283 / UCD 57-17</strain>
    </source>
</reference>
<keyword evidence="2" id="KW-0507">mRNA processing</keyword>
<evidence type="ECO:0000256" key="2">
    <source>
        <dbReference type="ARBA" id="ARBA00022664"/>
    </source>
</evidence>
<dbReference type="InParanoid" id="A7TKU5"/>
<evidence type="ECO:0000256" key="3">
    <source>
        <dbReference type="ARBA" id="ARBA00022728"/>
    </source>
</evidence>
<evidence type="ECO:0000256" key="6">
    <source>
        <dbReference type="SAM" id="Coils"/>
    </source>
</evidence>
<comment type="subcellular location">
    <subcellularLocation>
        <location evidence="1">Nucleus</location>
    </subcellularLocation>
</comment>
<dbReference type="OMA" id="YLRHQEL"/>
<feature type="coiled-coil region" evidence="6">
    <location>
        <begin position="143"/>
        <end position="170"/>
    </location>
</feature>
<dbReference type="GO" id="GO:0005681">
    <property type="term" value="C:spliceosomal complex"/>
    <property type="evidence" value="ECO:0007669"/>
    <property type="project" value="UniProtKB-KW"/>
</dbReference>
<keyword evidence="9" id="KW-1185">Reference proteome</keyword>
<organism evidence="9">
    <name type="scientific">Vanderwaltozyma polyspora (strain ATCC 22028 / DSM 70294 / BCRC 21397 / CBS 2163 / NBRC 10782 / NRRL Y-8283 / UCD 57-17)</name>
    <name type="common">Kluyveromyces polysporus</name>
    <dbReference type="NCBI Taxonomy" id="436907"/>
    <lineage>
        <taxon>Eukaryota</taxon>
        <taxon>Fungi</taxon>
        <taxon>Dikarya</taxon>
        <taxon>Ascomycota</taxon>
        <taxon>Saccharomycotina</taxon>
        <taxon>Saccharomycetes</taxon>
        <taxon>Saccharomycetales</taxon>
        <taxon>Saccharomycetaceae</taxon>
        <taxon>Vanderwaltozyma</taxon>
    </lineage>
</organism>
<dbReference type="GeneID" id="5545292"/>
<keyword evidence="5" id="KW-0539">Nucleus</keyword>
<evidence type="ECO:0000313" key="9">
    <source>
        <dbReference type="Proteomes" id="UP000000267"/>
    </source>
</evidence>